<comment type="caution">
    <text evidence="3">The sequence shown here is derived from an EMBL/GenBank/DDBJ whole genome shotgun (WGS) entry which is preliminary data.</text>
</comment>
<protein>
    <recommendedName>
        <fullName evidence="5">ATPase AAA-type core domain-containing protein</fullName>
    </recommendedName>
</protein>
<sequence>MPDPDILLLDEPTNGLDPTGVCWLRTLLRNFVLVGKRVLLSSHLLNEVEQTVDDVVILKRIVKFAGSLSDFTENGHFILADKFFELMGTEGLNDVR</sequence>
<dbReference type="EMBL" id="JAEIOT010000011">
    <property type="protein sequence ID" value="MBI9001259.1"/>
    <property type="molecule type" value="Genomic_DNA"/>
</dbReference>
<proteinExistence type="inferred from homology"/>
<comment type="similarity">
    <text evidence="1">Belongs to the ABC transporter superfamily.</text>
</comment>
<dbReference type="PANTHER" id="PTHR43335">
    <property type="entry name" value="ABC TRANSPORTER, ATP-BINDING PROTEIN"/>
    <property type="match status" value="1"/>
</dbReference>
<dbReference type="RefSeq" id="WP_198736717.1">
    <property type="nucleotide sequence ID" value="NZ_JAEIOT010000011.1"/>
</dbReference>
<evidence type="ECO:0008006" key="5">
    <source>
        <dbReference type="Google" id="ProtNLM"/>
    </source>
</evidence>
<dbReference type="Gene3D" id="3.40.50.300">
    <property type="entry name" value="P-loop containing nucleotide triphosphate hydrolases"/>
    <property type="match status" value="1"/>
</dbReference>
<name>A0ABS0VWV5_9CORY</name>
<keyword evidence="2" id="KW-0813">Transport</keyword>
<gene>
    <name evidence="3" type="ORF">JDV76_09815</name>
</gene>
<keyword evidence="4" id="KW-1185">Reference proteome</keyword>
<evidence type="ECO:0000313" key="4">
    <source>
        <dbReference type="Proteomes" id="UP000625574"/>
    </source>
</evidence>
<dbReference type="InterPro" id="IPR027417">
    <property type="entry name" value="P-loop_NTPase"/>
</dbReference>
<evidence type="ECO:0000256" key="2">
    <source>
        <dbReference type="ARBA" id="ARBA00022448"/>
    </source>
</evidence>
<evidence type="ECO:0000313" key="3">
    <source>
        <dbReference type="EMBL" id="MBI9001259.1"/>
    </source>
</evidence>
<dbReference type="PANTHER" id="PTHR43335:SF4">
    <property type="entry name" value="ABC TRANSPORTER, ATP-BINDING PROTEIN"/>
    <property type="match status" value="1"/>
</dbReference>
<evidence type="ECO:0000256" key="1">
    <source>
        <dbReference type="ARBA" id="ARBA00005417"/>
    </source>
</evidence>
<organism evidence="3 4">
    <name type="scientific">Corynebacterium marambiense</name>
    <dbReference type="NCBI Taxonomy" id="2765364"/>
    <lineage>
        <taxon>Bacteria</taxon>
        <taxon>Bacillati</taxon>
        <taxon>Actinomycetota</taxon>
        <taxon>Actinomycetes</taxon>
        <taxon>Mycobacteriales</taxon>
        <taxon>Corynebacteriaceae</taxon>
        <taxon>Corynebacterium</taxon>
    </lineage>
</organism>
<dbReference type="SUPFAM" id="SSF52540">
    <property type="entry name" value="P-loop containing nucleoside triphosphate hydrolases"/>
    <property type="match status" value="1"/>
</dbReference>
<accession>A0ABS0VWV5</accession>
<dbReference type="Proteomes" id="UP000625574">
    <property type="component" value="Unassembled WGS sequence"/>
</dbReference>
<reference evidence="3 4" key="1">
    <citation type="submission" date="2020-12" db="EMBL/GenBank/DDBJ databases">
        <title>Genome public.</title>
        <authorList>
            <person name="Sun Q."/>
        </authorList>
    </citation>
    <scope>NUCLEOTIDE SEQUENCE [LARGE SCALE GENOMIC DNA]</scope>
    <source>
        <strain evidence="3 4">CCM 8864</strain>
    </source>
</reference>